<organism evidence="1 2">
    <name type="scientific">Pelodiscus sinensis</name>
    <name type="common">Chinese softshell turtle</name>
    <name type="synonym">Trionyx sinensis</name>
    <dbReference type="NCBI Taxonomy" id="13735"/>
    <lineage>
        <taxon>Eukaryota</taxon>
        <taxon>Metazoa</taxon>
        <taxon>Chordata</taxon>
        <taxon>Craniata</taxon>
        <taxon>Vertebrata</taxon>
        <taxon>Euteleostomi</taxon>
        <taxon>Archelosauria</taxon>
        <taxon>Testudinata</taxon>
        <taxon>Testudines</taxon>
        <taxon>Cryptodira</taxon>
        <taxon>Trionychia</taxon>
        <taxon>Trionychidae</taxon>
        <taxon>Pelodiscus</taxon>
    </lineage>
</organism>
<dbReference type="AlphaFoldDB" id="K7G0H5"/>
<evidence type="ECO:0000313" key="1">
    <source>
        <dbReference type="Ensembl" id="ENSPSIP00000013785.1"/>
    </source>
</evidence>
<dbReference type="GO" id="GO:2000042">
    <property type="term" value="P:negative regulation of double-strand break repair via homologous recombination"/>
    <property type="evidence" value="ECO:0007669"/>
    <property type="project" value="TreeGrafter"/>
</dbReference>
<dbReference type="PANTHER" id="PTHR28450">
    <property type="entry name" value="FANCONI ANEMIA GROUP B PROTEIN"/>
    <property type="match status" value="1"/>
</dbReference>
<dbReference type="OMA" id="LAFHRVC"/>
<dbReference type="GO" id="GO:0043240">
    <property type="term" value="C:Fanconi anaemia nuclear complex"/>
    <property type="evidence" value="ECO:0007669"/>
    <property type="project" value="Ensembl"/>
</dbReference>
<dbReference type="Ensembl" id="ENSPSIT00000013850.1">
    <property type="protein sequence ID" value="ENSPSIP00000013785.1"/>
    <property type="gene ID" value="ENSPSIG00000012381.1"/>
</dbReference>
<dbReference type="HOGENOM" id="CLU_016572_0_0_1"/>
<keyword evidence="2" id="KW-1185">Reference proteome</keyword>
<dbReference type="EMBL" id="AGCU01085040">
    <property type="status" value="NOT_ANNOTATED_CDS"/>
    <property type="molecule type" value="Genomic_DNA"/>
</dbReference>
<protein>
    <submittedName>
        <fullName evidence="1">FA complementation group B</fullName>
    </submittedName>
</protein>
<dbReference type="GO" id="GO:1990414">
    <property type="term" value="P:replication-born double-strand break repair via sister chromatid exchange"/>
    <property type="evidence" value="ECO:0007669"/>
    <property type="project" value="TreeGrafter"/>
</dbReference>
<dbReference type="eggNOG" id="ENOG502QWED">
    <property type="taxonomic scope" value="Eukaryota"/>
</dbReference>
<proteinExistence type="predicted"/>
<dbReference type="KEGG" id="pss:102449764"/>
<dbReference type="EMBL" id="AGCU01085038">
    <property type="status" value="NOT_ANNOTATED_CDS"/>
    <property type="molecule type" value="Genomic_DNA"/>
</dbReference>
<dbReference type="GO" id="GO:0036297">
    <property type="term" value="P:interstrand cross-link repair"/>
    <property type="evidence" value="ECO:0007669"/>
    <property type="project" value="InterPro"/>
</dbReference>
<dbReference type="PANTHER" id="PTHR28450:SF1">
    <property type="entry name" value="FANCONI ANEMIA GROUP B PROTEIN"/>
    <property type="match status" value="1"/>
</dbReference>
<reference evidence="1" key="4">
    <citation type="submission" date="2025-09" db="UniProtKB">
        <authorList>
            <consortium name="Ensembl"/>
        </authorList>
    </citation>
    <scope>IDENTIFICATION</scope>
</reference>
<dbReference type="EMBL" id="AGCU01085037">
    <property type="status" value="NOT_ANNOTATED_CDS"/>
    <property type="molecule type" value="Genomic_DNA"/>
</dbReference>
<sequence>MQSDEQEKILPYNGEVLIFQLSKAKCAAEKTRLHVNRMAYDSDTNIFIQKSSGLFSMHGGSLNIEIVCCGCTADFRTGINLPSILMRKKKSNSTFKYFLLLLHSSNEFEQCLHFKLDYELKDDIKLLNGPTILWRHTNKIFYISTKTCTVLSASVQFSSIEWADEVEKEGIVILGTRTVCFPEEKDGQTLSKSDGAIWGGEFVVYAIENQKTLSGTCFLPHAYSSVISCVHVCRTNISRSPFRTSVVAVTHKKQLIWFQDGLPKDVCQLPYEEPCSLQVAATSENGLLFIVSFASGNVCVVRKDGFQVASRWQEVKSVLIDDFIGTGTEQILLLFKDISSTSSLTTFIITDIGEVSYASGIRSKEDCLPEEGPQEHGFFTIQALKARLQAGYNSVRELQQHLRLKEKVLFESCCALIDLVHGREHILPTAEEEGLVSLWDDMEDLHPLDKKMALTSEVPEYLVEKLWQRVVDDSLVVGVKIRESPNLSLNDVSLSLVMGHDFSSVSPVIECQSKLVKLNKTFSAMSISSFQLEPQPKKIKLDLHSNNDLKKEYHRRSSKILSDGAKTFVAVTRLSLLLAFRDIRCIILLHAKRRKYQDGNLQESKKLTMLCGKISLCLEDISNGKYSVNLLRNNSHCTDTIEDLYAILAVSLKFSFLIVSSDCTLTPVNMWLLTQMECVPIKECPEYMFCHKLGSLHGTIFSWNLKTPFEGILTLFCRNRTILLQCLHSLTGVLPPTCKIKLLRLESKDILIDQFAVALEKEMVSFRSCFSSTVSELENNLTQSYEAGEKRSGVTVSSLSGKKEAVQQLREKFQNEQKQSALNMNRTVSGALYRQITLKIAEAQLCSDTIAWRLNVS</sequence>
<accession>K7G0H5</accession>
<reference evidence="2" key="1">
    <citation type="submission" date="2011-10" db="EMBL/GenBank/DDBJ databases">
        <authorList>
            <consortium name="Soft-shell Turtle Genome Consortium"/>
        </authorList>
    </citation>
    <scope>NUCLEOTIDE SEQUENCE [LARGE SCALE GENOMIC DNA]</scope>
    <source>
        <strain evidence="2">Daiwa-1</strain>
    </source>
</reference>
<dbReference type="OrthoDB" id="1917888at2759"/>
<dbReference type="STRING" id="13735.ENSPSIP00000013785"/>
<dbReference type="GO" id="GO:0000785">
    <property type="term" value="C:chromatin"/>
    <property type="evidence" value="ECO:0007669"/>
    <property type="project" value="Ensembl"/>
</dbReference>
<dbReference type="EMBL" id="AGCU01085039">
    <property type="status" value="NOT_ANNOTATED_CDS"/>
    <property type="molecule type" value="Genomic_DNA"/>
</dbReference>
<dbReference type="CTD" id="2187"/>
<dbReference type="RefSeq" id="XP_006122876.1">
    <property type="nucleotide sequence ID" value="XM_006122814.2"/>
</dbReference>
<dbReference type="Proteomes" id="UP000007267">
    <property type="component" value="Unassembled WGS sequence"/>
</dbReference>
<reference evidence="1" key="3">
    <citation type="submission" date="2025-08" db="UniProtKB">
        <authorList>
            <consortium name="Ensembl"/>
        </authorList>
    </citation>
    <scope>IDENTIFICATION</scope>
</reference>
<dbReference type="InterPro" id="IPR033333">
    <property type="entry name" value="FANCB"/>
</dbReference>
<name>K7G0H5_PELSI</name>
<gene>
    <name evidence="1" type="primary">FANCB</name>
</gene>
<reference evidence="2" key="2">
    <citation type="journal article" date="2013" name="Nat. Genet.">
        <title>The draft genomes of soft-shell turtle and green sea turtle yield insights into the development and evolution of the turtle-specific body plan.</title>
        <authorList>
            <person name="Wang Z."/>
            <person name="Pascual-Anaya J."/>
            <person name="Zadissa A."/>
            <person name="Li W."/>
            <person name="Niimura Y."/>
            <person name="Huang Z."/>
            <person name="Li C."/>
            <person name="White S."/>
            <person name="Xiong Z."/>
            <person name="Fang D."/>
            <person name="Wang B."/>
            <person name="Ming Y."/>
            <person name="Chen Y."/>
            <person name="Zheng Y."/>
            <person name="Kuraku S."/>
            <person name="Pignatelli M."/>
            <person name="Herrero J."/>
            <person name="Beal K."/>
            <person name="Nozawa M."/>
            <person name="Li Q."/>
            <person name="Wang J."/>
            <person name="Zhang H."/>
            <person name="Yu L."/>
            <person name="Shigenobu S."/>
            <person name="Wang J."/>
            <person name="Liu J."/>
            <person name="Flicek P."/>
            <person name="Searle S."/>
            <person name="Wang J."/>
            <person name="Kuratani S."/>
            <person name="Yin Y."/>
            <person name="Aken B."/>
            <person name="Zhang G."/>
            <person name="Irie N."/>
        </authorList>
    </citation>
    <scope>NUCLEOTIDE SEQUENCE [LARGE SCALE GENOMIC DNA]</scope>
    <source>
        <strain evidence="2">Daiwa-1</strain>
    </source>
</reference>
<dbReference type="GeneTree" id="ENSGT00390000009885"/>
<dbReference type="GO" id="GO:1905168">
    <property type="term" value="P:positive regulation of double-strand break repair via homologous recombination"/>
    <property type="evidence" value="ECO:0007669"/>
    <property type="project" value="TreeGrafter"/>
</dbReference>
<evidence type="ECO:0000313" key="2">
    <source>
        <dbReference type="Proteomes" id="UP000007267"/>
    </source>
</evidence>